<keyword evidence="5" id="KW-1185">Reference proteome</keyword>
<evidence type="ECO:0000256" key="1">
    <source>
        <dbReference type="ARBA" id="ARBA00006484"/>
    </source>
</evidence>
<evidence type="ECO:0000313" key="4">
    <source>
        <dbReference type="EMBL" id="SNT64575.1"/>
    </source>
</evidence>
<dbReference type="Proteomes" id="UP000198282">
    <property type="component" value="Unassembled WGS sequence"/>
</dbReference>
<dbReference type="SUPFAM" id="SSF51735">
    <property type="entry name" value="NAD(P)-binding Rossmann-fold domains"/>
    <property type="match status" value="1"/>
</dbReference>
<keyword evidence="2" id="KW-0560">Oxidoreductase</keyword>
<dbReference type="AlphaFoldDB" id="A0A239PC98"/>
<protein>
    <recommendedName>
        <fullName evidence="6">Short-chain dehydrogenase</fullName>
    </recommendedName>
</protein>
<accession>A0A239PC98</accession>
<sequence>MELATEIENRYGRSTHVVVADLSQPTAPAIVHAATEKLGLHIDILVNNAGFATYGPFDTIDPDRDHAMVMVNVAAVVDLTHHYLPGMLTKGVGAIINVSSAAAFQAMPYQAVYAASKAFVQSFSEALWAEYRTRGIRIVACCPSATDTEYFQVLGNDDEALMGPKRPPEGVVRDSLRALERNRPHVVIGYPWKLVALVPRAMPRATMARFSERIMRPKRHPGS</sequence>
<dbReference type="InterPro" id="IPR036291">
    <property type="entry name" value="NAD(P)-bd_dom_sf"/>
</dbReference>
<dbReference type="GO" id="GO:0016020">
    <property type="term" value="C:membrane"/>
    <property type="evidence" value="ECO:0007669"/>
    <property type="project" value="TreeGrafter"/>
</dbReference>
<dbReference type="Pfam" id="PF00106">
    <property type="entry name" value="adh_short"/>
    <property type="match status" value="1"/>
</dbReference>
<comment type="similarity">
    <text evidence="1 3">Belongs to the short-chain dehydrogenases/reductases (SDR) family.</text>
</comment>
<evidence type="ECO:0000313" key="5">
    <source>
        <dbReference type="Proteomes" id="UP000198282"/>
    </source>
</evidence>
<dbReference type="PANTHER" id="PTHR44196:SF2">
    <property type="entry name" value="SHORT-CHAIN DEHYDROGENASE-RELATED"/>
    <property type="match status" value="1"/>
</dbReference>
<dbReference type="PANTHER" id="PTHR44196">
    <property type="entry name" value="DEHYDROGENASE/REDUCTASE SDR FAMILY MEMBER 7B"/>
    <property type="match status" value="1"/>
</dbReference>
<dbReference type="EMBL" id="FZOD01000124">
    <property type="protein sequence ID" value="SNT64575.1"/>
    <property type="molecule type" value="Genomic_DNA"/>
</dbReference>
<dbReference type="Gene3D" id="3.40.50.720">
    <property type="entry name" value="NAD(P)-binding Rossmann-like Domain"/>
    <property type="match status" value="1"/>
</dbReference>
<dbReference type="PRINTS" id="PR00080">
    <property type="entry name" value="SDRFAMILY"/>
</dbReference>
<evidence type="ECO:0008006" key="6">
    <source>
        <dbReference type="Google" id="ProtNLM"/>
    </source>
</evidence>
<evidence type="ECO:0000256" key="3">
    <source>
        <dbReference type="RuleBase" id="RU000363"/>
    </source>
</evidence>
<dbReference type="GO" id="GO:0016491">
    <property type="term" value="F:oxidoreductase activity"/>
    <property type="evidence" value="ECO:0007669"/>
    <property type="project" value="UniProtKB-KW"/>
</dbReference>
<gene>
    <name evidence="4" type="ORF">SAMN05216276_11243</name>
</gene>
<proteinExistence type="inferred from homology"/>
<evidence type="ECO:0000256" key="2">
    <source>
        <dbReference type="ARBA" id="ARBA00023002"/>
    </source>
</evidence>
<dbReference type="PRINTS" id="PR00081">
    <property type="entry name" value="GDHRDH"/>
</dbReference>
<reference evidence="4 5" key="1">
    <citation type="submission" date="2017-06" db="EMBL/GenBank/DDBJ databases">
        <authorList>
            <person name="Kim H.J."/>
            <person name="Triplett B.A."/>
        </authorList>
    </citation>
    <scope>NUCLEOTIDE SEQUENCE [LARGE SCALE GENOMIC DNA]</scope>
    <source>
        <strain evidence="4 5">CGMCC 4.2132</strain>
    </source>
</reference>
<name>A0A239PC98_9ACTN</name>
<organism evidence="4 5">
    <name type="scientific">Streptosporangium subroseum</name>
    <dbReference type="NCBI Taxonomy" id="106412"/>
    <lineage>
        <taxon>Bacteria</taxon>
        <taxon>Bacillati</taxon>
        <taxon>Actinomycetota</taxon>
        <taxon>Actinomycetes</taxon>
        <taxon>Streptosporangiales</taxon>
        <taxon>Streptosporangiaceae</taxon>
        <taxon>Streptosporangium</taxon>
    </lineage>
</organism>
<dbReference type="InterPro" id="IPR002347">
    <property type="entry name" value="SDR_fam"/>
</dbReference>
<dbReference type="PIRSF" id="PIRSF000126">
    <property type="entry name" value="11-beta-HSD1"/>
    <property type="match status" value="1"/>
</dbReference>